<sequence>MRPDSSTLEISSEGRLPNRRSNRSFPLHLETTKNSMQPCIVNRSTKHCASNFEDSDGFYPGSMNTDSEWPGEIDAETSLANQAQCADYREHAQSNPPLATYL</sequence>
<evidence type="ECO:0000313" key="3">
    <source>
        <dbReference type="Proteomes" id="UP000887013"/>
    </source>
</evidence>
<feature type="region of interest" description="Disordered" evidence="1">
    <location>
        <begin position="1"/>
        <end position="32"/>
    </location>
</feature>
<gene>
    <name evidence="2" type="ORF">NPIL_502121</name>
</gene>
<protein>
    <submittedName>
        <fullName evidence="2">Uncharacterized protein</fullName>
    </submittedName>
</protein>
<keyword evidence="3" id="KW-1185">Reference proteome</keyword>
<evidence type="ECO:0000256" key="1">
    <source>
        <dbReference type="SAM" id="MobiDB-lite"/>
    </source>
</evidence>
<dbReference type="EMBL" id="BMAW01070745">
    <property type="protein sequence ID" value="GFT74843.1"/>
    <property type="molecule type" value="Genomic_DNA"/>
</dbReference>
<organism evidence="2 3">
    <name type="scientific">Nephila pilipes</name>
    <name type="common">Giant wood spider</name>
    <name type="synonym">Nephila maculata</name>
    <dbReference type="NCBI Taxonomy" id="299642"/>
    <lineage>
        <taxon>Eukaryota</taxon>
        <taxon>Metazoa</taxon>
        <taxon>Ecdysozoa</taxon>
        <taxon>Arthropoda</taxon>
        <taxon>Chelicerata</taxon>
        <taxon>Arachnida</taxon>
        <taxon>Araneae</taxon>
        <taxon>Araneomorphae</taxon>
        <taxon>Entelegynae</taxon>
        <taxon>Araneoidea</taxon>
        <taxon>Nephilidae</taxon>
        <taxon>Nephila</taxon>
    </lineage>
</organism>
<name>A0A8X6PPM8_NEPPI</name>
<feature type="compositionally biased region" description="Polar residues" evidence="1">
    <location>
        <begin position="1"/>
        <end position="10"/>
    </location>
</feature>
<dbReference type="AlphaFoldDB" id="A0A8X6PPM8"/>
<comment type="caution">
    <text evidence="2">The sequence shown here is derived from an EMBL/GenBank/DDBJ whole genome shotgun (WGS) entry which is preliminary data.</text>
</comment>
<proteinExistence type="predicted"/>
<evidence type="ECO:0000313" key="2">
    <source>
        <dbReference type="EMBL" id="GFT74843.1"/>
    </source>
</evidence>
<reference evidence="2" key="1">
    <citation type="submission" date="2020-08" db="EMBL/GenBank/DDBJ databases">
        <title>Multicomponent nature underlies the extraordinary mechanical properties of spider dragline silk.</title>
        <authorList>
            <person name="Kono N."/>
            <person name="Nakamura H."/>
            <person name="Mori M."/>
            <person name="Yoshida Y."/>
            <person name="Ohtoshi R."/>
            <person name="Malay A.D."/>
            <person name="Moran D.A.P."/>
            <person name="Tomita M."/>
            <person name="Numata K."/>
            <person name="Arakawa K."/>
        </authorList>
    </citation>
    <scope>NUCLEOTIDE SEQUENCE</scope>
</reference>
<dbReference type="Proteomes" id="UP000887013">
    <property type="component" value="Unassembled WGS sequence"/>
</dbReference>
<accession>A0A8X6PPM8</accession>